<dbReference type="PANTHER" id="PTHR34875">
    <property type="entry name" value="UPF0237 PROTEIN MJ1558"/>
    <property type="match status" value="1"/>
</dbReference>
<comment type="similarity">
    <text evidence="1">Belongs to the UPF0237 family.</text>
</comment>
<sequence>MREVVTRAKIAELPDRAELKVAAGTIFTRAAKELIQEKGIVLRFIDEGVLTPQKPQQADGEIERGIVTVIGHDRVGIIAQVAGILAEANVNILDISQTVLQGFFAMIMIVDLSGSRVGFTELRQKLEEAGEKMSLKIGLQHEDAFKYMHRV</sequence>
<feature type="domain" description="ACT" evidence="2">
    <location>
        <begin position="66"/>
        <end position="140"/>
    </location>
</feature>
<organism evidence="3 4">
    <name type="scientific">Thermacetogenium phaeum</name>
    <dbReference type="NCBI Taxonomy" id="85874"/>
    <lineage>
        <taxon>Bacteria</taxon>
        <taxon>Bacillati</taxon>
        <taxon>Bacillota</taxon>
        <taxon>Clostridia</taxon>
        <taxon>Thermoanaerobacterales</taxon>
        <taxon>Thermoanaerobacteraceae</taxon>
        <taxon>Thermacetogenium</taxon>
    </lineage>
</organism>
<gene>
    <name evidence="3" type="ORF">XD66_0171</name>
</gene>
<dbReference type="InterPro" id="IPR022986">
    <property type="entry name" value="UPF0237_ACT"/>
</dbReference>
<dbReference type="PANTHER" id="PTHR34875:SF6">
    <property type="entry name" value="UPF0237 PROTEIN MJ1558"/>
    <property type="match status" value="1"/>
</dbReference>
<dbReference type="Proteomes" id="UP000053326">
    <property type="component" value="Unassembled WGS sequence"/>
</dbReference>
<proteinExistence type="inferred from homology"/>
<dbReference type="Pfam" id="PF13740">
    <property type="entry name" value="ACT_6"/>
    <property type="match status" value="1"/>
</dbReference>
<name>A0A101FHF1_9THEO</name>
<dbReference type="InterPro" id="IPR045865">
    <property type="entry name" value="ACT-like_dom_sf"/>
</dbReference>
<dbReference type="HAMAP" id="MF_01054">
    <property type="entry name" value="UPF0237"/>
    <property type="match status" value="1"/>
</dbReference>
<dbReference type="SUPFAM" id="SSF55021">
    <property type="entry name" value="ACT-like"/>
    <property type="match status" value="1"/>
</dbReference>
<reference evidence="4" key="1">
    <citation type="journal article" date="2015" name="MBio">
        <title>Genome-Resolved Metagenomic Analysis Reveals Roles for Candidate Phyla and Other Microbial Community Members in Biogeochemical Transformations in Oil Reservoirs.</title>
        <authorList>
            <person name="Hu P."/>
            <person name="Tom L."/>
            <person name="Singh A."/>
            <person name="Thomas B.C."/>
            <person name="Baker B.J."/>
            <person name="Piceno Y.M."/>
            <person name="Andersen G.L."/>
            <person name="Banfield J.F."/>
        </authorList>
    </citation>
    <scope>NUCLEOTIDE SEQUENCE [LARGE SCALE GENOMIC DNA]</scope>
</reference>
<evidence type="ECO:0000259" key="2">
    <source>
        <dbReference type="PROSITE" id="PS51671"/>
    </source>
</evidence>
<evidence type="ECO:0000313" key="3">
    <source>
        <dbReference type="EMBL" id="KUK37108.1"/>
    </source>
</evidence>
<evidence type="ECO:0000313" key="4">
    <source>
        <dbReference type="Proteomes" id="UP000053326"/>
    </source>
</evidence>
<evidence type="ECO:0000256" key="1">
    <source>
        <dbReference type="HAMAP-Rule" id="MF_01054"/>
    </source>
</evidence>
<accession>A0A101FHF1</accession>
<dbReference type="InterPro" id="IPR050990">
    <property type="entry name" value="UPF0237/GcvR_regulator"/>
</dbReference>
<dbReference type="NCBIfam" id="NF001220">
    <property type="entry name" value="PRK00194.1"/>
    <property type="match status" value="1"/>
</dbReference>
<protein>
    <recommendedName>
        <fullName evidence="1">UPF0237 protein XD66_0171</fullName>
    </recommendedName>
</protein>
<dbReference type="InterPro" id="IPR002912">
    <property type="entry name" value="ACT_dom"/>
</dbReference>
<dbReference type="AlphaFoldDB" id="A0A101FHF1"/>
<dbReference type="Gene3D" id="3.30.70.260">
    <property type="match status" value="1"/>
</dbReference>
<dbReference type="CDD" id="cd04872">
    <property type="entry name" value="ACT_1ZPV"/>
    <property type="match status" value="1"/>
</dbReference>
<dbReference type="PROSITE" id="PS51671">
    <property type="entry name" value="ACT"/>
    <property type="match status" value="1"/>
</dbReference>
<dbReference type="EMBL" id="LGFO01000010">
    <property type="protein sequence ID" value="KUK37108.1"/>
    <property type="molecule type" value="Genomic_DNA"/>
</dbReference>
<comment type="caution">
    <text evidence="3">The sequence shown here is derived from an EMBL/GenBank/DDBJ whole genome shotgun (WGS) entry which is preliminary data.</text>
</comment>